<evidence type="ECO:0000313" key="3">
    <source>
        <dbReference type="Proteomes" id="UP000276133"/>
    </source>
</evidence>
<gene>
    <name evidence="2" type="ORF">BpHYR1_000548</name>
</gene>
<keyword evidence="1" id="KW-0812">Transmembrane</keyword>
<name>A0A3M7RAS1_BRAPC</name>
<evidence type="ECO:0000256" key="1">
    <source>
        <dbReference type="SAM" id="Phobius"/>
    </source>
</evidence>
<dbReference type="AlphaFoldDB" id="A0A3M7RAS1"/>
<comment type="caution">
    <text evidence="2">The sequence shown here is derived from an EMBL/GenBank/DDBJ whole genome shotgun (WGS) entry which is preliminary data.</text>
</comment>
<keyword evidence="1" id="KW-1133">Transmembrane helix</keyword>
<protein>
    <submittedName>
        <fullName evidence="2">Uncharacterized protein</fullName>
    </submittedName>
</protein>
<proteinExistence type="predicted"/>
<organism evidence="2 3">
    <name type="scientific">Brachionus plicatilis</name>
    <name type="common">Marine rotifer</name>
    <name type="synonym">Brachionus muelleri</name>
    <dbReference type="NCBI Taxonomy" id="10195"/>
    <lineage>
        <taxon>Eukaryota</taxon>
        <taxon>Metazoa</taxon>
        <taxon>Spiralia</taxon>
        <taxon>Gnathifera</taxon>
        <taxon>Rotifera</taxon>
        <taxon>Eurotatoria</taxon>
        <taxon>Monogononta</taxon>
        <taxon>Pseudotrocha</taxon>
        <taxon>Ploima</taxon>
        <taxon>Brachionidae</taxon>
        <taxon>Brachionus</taxon>
    </lineage>
</organism>
<dbReference type="Proteomes" id="UP000276133">
    <property type="component" value="Unassembled WGS sequence"/>
</dbReference>
<keyword evidence="1" id="KW-0472">Membrane</keyword>
<evidence type="ECO:0000313" key="2">
    <source>
        <dbReference type="EMBL" id="RNA20549.1"/>
    </source>
</evidence>
<feature type="transmembrane region" description="Helical" evidence="1">
    <location>
        <begin position="39"/>
        <end position="60"/>
    </location>
</feature>
<keyword evidence="3" id="KW-1185">Reference proteome</keyword>
<dbReference type="EMBL" id="REGN01003823">
    <property type="protein sequence ID" value="RNA20549.1"/>
    <property type="molecule type" value="Genomic_DNA"/>
</dbReference>
<reference evidence="2 3" key="1">
    <citation type="journal article" date="2018" name="Sci. Rep.">
        <title>Genomic signatures of local adaptation to the degree of environmental predictability in rotifers.</title>
        <authorList>
            <person name="Franch-Gras L."/>
            <person name="Hahn C."/>
            <person name="Garcia-Roger E.M."/>
            <person name="Carmona M.J."/>
            <person name="Serra M."/>
            <person name="Gomez A."/>
        </authorList>
    </citation>
    <scope>NUCLEOTIDE SEQUENCE [LARGE SCALE GENOMIC DNA]</scope>
    <source>
        <strain evidence="2">HYR1</strain>
    </source>
</reference>
<accession>A0A3M7RAS1</accession>
<sequence>MFIAMRWRERFYSEWKSAASTVHIMSGEIKTTVRMVSGVMMLVVSCVIKVCGTLWYIWMYIVDDRFRYVISVVVESRIAIFWPIYHRCLNQGWLLSLGCRKGGGFFYAWRGLCKLSSICNGIIAVGL</sequence>